<evidence type="ECO:0000313" key="1">
    <source>
        <dbReference type="EMBL" id="WNM25242.1"/>
    </source>
</evidence>
<protein>
    <recommendedName>
        <fullName evidence="3">Phage tail protein</fullName>
    </recommendedName>
</protein>
<sequence length="131" mass="13549">MKPMKMKDALVSIAGTDYGAEASSVTLTPTTPVTTWKGLKPTATYSSAGNPTWALDMMVGTDWDDAASLARYLFEHVGEEVALEFRPKSGGAGITANVILIPGAIGGQVDTDSEASVSLPVTGQPTFTAAV</sequence>
<dbReference type="Proteomes" id="UP001304125">
    <property type="component" value="Chromosome"/>
</dbReference>
<dbReference type="RefSeq" id="WP_313500045.1">
    <property type="nucleotide sequence ID" value="NZ_CP134879.1"/>
</dbReference>
<evidence type="ECO:0008006" key="3">
    <source>
        <dbReference type="Google" id="ProtNLM"/>
    </source>
</evidence>
<organism evidence="1 2">
    <name type="scientific">Demequina capsici</name>
    <dbReference type="NCBI Taxonomy" id="3075620"/>
    <lineage>
        <taxon>Bacteria</taxon>
        <taxon>Bacillati</taxon>
        <taxon>Actinomycetota</taxon>
        <taxon>Actinomycetes</taxon>
        <taxon>Micrococcales</taxon>
        <taxon>Demequinaceae</taxon>
        <taxon>Demequina</taxon>
    </lineage>
</organism>
<name>A0AA96J7J0_9MICO</name>
<gene>
    <name evidence="1" type="ORF">RN606_03585</name>
</gene>
<reference evidence="1 2" key="1">
    <citation type="submission" date="2023-09" db="EMBL/GenBank/DDBJ databases">
        <title>Demequina sp. a novel bacteria isolated from Capsicum annuum.</title>
        <authorList>
            <person name="Humaira Z."/>
            <person name="Lee J."/>
            <person name="Cho D."/>
        </authorList>
    </citation>
    <scope>NUCLEOTIDE SEQUENCE [LARGE SCALE GENOMIC DNA]</scope>
    <source>
        <strain evidence="1 2">OYTSA14</strain>
    </source>
</reference>
<evidence type="ECO:0000313" key="2">
    <source>
        <dbReference type="Proteomes" id="UP001304125"/>
    </source>
</evidence>
<accession>A0AA96J7J0</accession>
<proteinExistence type="predicted"/>
<keyword evidence="2" id="KW-1185">Reference proteome</keyword>
<dbReference type="AlphaFoldDB" id="A0AA96J7J0"/>
<dbReference type="EMBL" id="CP134879">
    <property type="protein sequence ID" value="WNM25242.1"/>
    <property type="molecule type" value="Genomic_DNA"/>
</dbReference>